<evidence type="ECO:0000256" key="6">
    <source>
        <dbReference type="ARBA" id="ARBA00023284"/>
    </source>
</evidence>
<feature type="chain" id="PRO_5045294381" description="Thiol:disulfide interchange protein" evidence="8">
    <location>
        <begin position="27"/>
        <end position="212"/>
    </location>
</feature>
<evidence type="ECO:0000256" key="7">
    <source>
        <dbReference type="PIRNR" id="PIRNR001488"/>
    </source>
</evidence>
<evidence type="ECO:0000256" key="5">
    <source>
        <dbReference type="ARBA" id="ARBA00023157"/>
    </source>
</evidence>
<evidence type="ECO:0000259" key="9">
    <source>
        <dbReference type="PROSITE" id="PS51352"/>
    </source>
</evidence>
<keyword evidence="6" id="KW-0676">Redox-active center</keyword>
<dbReference type="InterPro" id="IPR013766">
    <property type="entry name" value="Thioredoxin_domain"/>
</dbReference>
<sequence length="212" mass="23381">MNRRDFVSRQLATGLALGTPALLAHAQGSPQEGRDFRRVAEPLAMPAGKVQVVEFFGYWCPHCNAFEPALESWVRQLPADKVAFTRIPVAFQAWHENYQKLYFAIEALGQIDKLHTSVFKWIHVDKKRLDKDDEIRAWAAASGADATRILDAMKSFGIAGKLAKARQLAQGYGIDGVPTIGVHGRWMTSPSISGGPDRALSVTNQLIAQVRA</sequence>
<evidence type="ECO:0000256" key="8">
    <source>
        <dbReference type="SAM" id="SignalP"/>
    </source>
</evidence>
<feature type="signal peptide" evidence="8">
    <location>
        <begin position="1"/>
        <end position="26"/>
    </location>
</feature>
<dbReference type="Pfam" id="PF01323">
    <property type="entry name" value="DSBA"/>
    <property type="match status" value="1"/>
</dbReference>
<comment type="similarity">
    <text evidence="2">Belongs to the thioredoxin family. DsbA subfamily.</text>
</comment>
<evidence type="ECO:0000256" key="4">
    <source>
        <dbReference type="ARBA" id="ARBA00022764"/>
    </source>
</evidence>
<evidence type="ECO:0000256" key="1">
    <source>
        <dbReference type="ARBA" id="ARBA00004418"/>
    </source>
</evidence>
<evidence type="ECO:0000256" key="3">
    <source>
        <dbReference type="ARBA" id="ARBA00022729"/>
    </source>
</evidence>
<gene>
    <name evidence="10" type="ORF">AACH11_10620</name>
</gene>
<dbReference type="PANTHER" id="PTHR35891:SF3">
    <property type="entry name" value="THIOL:DISULFIDE INTERCHANGE PROTEIN DSBL"/>
    <property type="match status" value="1"/>
</dbReference>
<proteinExistence type="inferred from homology"/>
<keyword evidence="11" id="KW-1185">Reference proteome</keyword>
<protein>
    <recommendedName>
        <fullName evidence="7">Thiol:disulfide interchange protein</fullName>
    </recommendedName>
</protein>
<evidence type="ECO:0000313" key="11">
    <source>
        <dbReference type="Proteomes" id="UP001368500"/>
    </source>
</evidence>
<reference evidence="10 11" key="1">
    <citation type="submission" date="2024-04" db="EMBL/GenBank/DDBJ databases">
        <title>Novel species of the genus Ideonella isolated from streams.</title>
        <authorList>
            <person name="Lu H."/>
        </authorList>
    </citation>
    <scope>NUCLEOTIDE SEQUENCE [LARGE SCALE GENOMIC DNA]</scope>
    <source>
        <strain evidence="10 11">BYS139W</strain>
    </source>
</reference>
<comment type="subcellular location">
    <subcellularLocation>
        <location evidence="1 7">Periplasm</location>
    </subcellularLocation>
</comment>
<name>A0ABU9B953_9BURK</name>
<comment type="caution">
    <text evidence="10">The sequence shown here is derived from an EMBL/GenBank/DDBJ whole genome shotgun (WGS) entry which is preliminary data.</text>
</comment>
<dbReference type="Proteomes" id="UP001368500">
    <property type="component" value="Unassembled WGS sequence"/>
</dbReference>
<dbReference type="CDD" id="cd03019">
    <property type="entry name" value="DsbA_DsbA"/>
    <property type="match status" value="1"/>
</dbReference>
<dbReference type="InterPro" id="IPR036249">
    <property type="entry name" value="Thioredoxin-like_sf"/>
</dbReference>
<dbReference type="InterPro" id="IPR023205">
    <property type="entry name" value="DsbA/DsbL"/>
</dbReference>
<dbReference type="PIRSF" id="PIRSF001488">
    <property type="entry name" value="Tdi_protein"/>
    <property type="match status" value="1"/>
</dbReference>
<feature type="domain" description="Thioredoxin" evidence="9">
    <location>
        <begin position="15"/>
        <end position="155"/>
    </location>
</feature>
<dbReference type="RefSeq" id="WP_341374194.1">
    <property type="nucleotide sequence ID" value="NZ_JBBUTF010000008.1"/>
</dbReference>
<dbReference type="PROSITE" id="PS51352">
    <property type="entry name" value="THIOREDOXIN_2"/>
    <property type="match status" value="1"/>
</dbReference>
<dbReference type="SUPFAM" id="SSF52833">
    <property type="entry name" value="Thioredoxin-like"/>
    <property type="match status" value="1"/>
</dbReference>
<accession>A0ABU9B953</accession>
<keyword evidence="4 7" id="KW-0574">Periplasm</keyword>
<keyword evidence="3 8" id="KW-0732">Signal</keyword>
<keyword evidence="5 7" id="KW-1015">Disulfide bond</keyword>
<dbReference type="PANTHER" id="PTHR35891">
    <property type="entry name" value="THIOL:DISULFIDE INTERCHANGE PROTEIN DSBA"/>
    <property type="match status" value="1"/>
</dbReference>
<dbReference type="InterPro" id="IPR001853">
    <property type="entry name" value="DSBA-like_thioredoxin_dom"/>
</dbReference>
<evidence type="ECO:0000313" key="10">
    <source>
        <dbReference type="EMBL" id="MEK8026410.1"/>
    </source>
</evidence>
<dbReference type="InterPro" id="IPR017937">
    <property type="entry name" value="Thioredoxin_CS"/>
</dbReference>
<dbReference type="EMBL" id="JBBUTF010000008">
    <property type="protein sequence ID" value="MEK8026410.1"/>
    <property type="molecule type" value="Genomic_DNA"/>
</dbReference>
<evidence type="ECO:0000256" key="2">
    <source>
        <dbReference type="ARBA" id="ARBA00005791"/>
    </source>
</evidence>
<dbReference type="PROSITE" id="PS00194">
    <property type="entry name" value="THIOREDOXIN_1"/>
    <property type="match status" value="1"/>
</dbReference>
<dbReference type="Gene3D" id="3.40.30.10">
    <property type="entry name" value="Glutaredoxin"/>
    <property type="match status" value="1"/>
</dbReference>
<dbReference type="InterPro" id="IPR050824">
    <property type="entry name" value="Thiol_disulfide_DsbA"/>
</dbReference>
<organism evidence="10 11">
    <name type="scientific">Pseudaquabacterium rugosum</name>
    <dbReference type="NCBI Taxonomy" id="2984194"/>
    <lineage>
        <taxon>Bacteria</taxon>
        <taxon>Pseudomonadati</taxon>
        <taxon>Pseudomonadota</taxon>
        <taxon>Betaproteobacteria</taxon>
        <taxon>Burkholderiales</taxon>
        <taxon>Sphaerotilaceae</taxon>
        <taxon>Pseudaquabacterium</taxon>
    </lineage>
</organism>